<comment type="subcellular location">
    <subcellularLocation>
        <location evidence="1">Membrane</location>
        <topology evidence="1">Multi-pass membrane protein</topology>
    </subcellularLocation>
</comment>
<keyword evidence="2 5" id="KW-0812">Transmembrane</keyword>
<sequence length="313" mass="35487">MAQSCPAVDVSDQDRLWSFCPSKTGAAIMAVVFALVTVAHFFQMFFHRKPYCLVVVIAAALQTVSYIFRYISIDHPTDLGPYAVQFVGVLIAPIFTNAFVYMVFGRMVWNFTNNAKIGGIKPWRFGLIFVLLDILSFFVQIIGGIKTANPRNDYNAVMTGIHIYMGGIGIQQFFILVFFFFAFNFHRTMNREGGNPRMAYMLLYALYFALLMITVRVIFRLAEFGGGTKGPTMTHEIYQYLLDTLPMFLANIVFNFVHPGSIMAGRDGNFPSRKERKNGVLTKTKRNMELSSTEFVQYATAPYPPTHYAPVHQ</sequence>
<gene>
    <name evidence="6" type="ORF">BGW36DRAFT_358137</name>
</gene>
<dbReference type="RefSeq" id="XP_046073075.1">
    <property type="nucleotide sequence ID" value="XM_046213941.1"/>
</dbReference>
<reference evidence="6" key="1">
    <citation type="submission" date="2021-12" db="EMBL/GenBank/DDBJ databases">
        <title>Convergent genome expansion in fungi linked to evolution of root-endophyte symbiosis.</title>
        <authorList>
            <consortium name="DOE Joint Genome Institute"/>
            <person name="Ke Y.-H."/>
            <person name="Bonito G."/>
            <person name="Liao H.-L."/>
            <person name="Looney B."/>
            <person name="Rojas-Flechas A."/>
            <person name="Nash J."/>
            <person name="Hameed K."/>
            <person name="Schadt C."/>
            <person name="Martin F."/>
            <person name="Crous P.W."/>
            <person name="Miettinen O."/>
            <person name="Magnuson J.K."/>
            <person name="Labbe J."/>
            <person name="Jacobson D."/>
            <person name="Doktycz M.J."/>
            <person name="Veneault-Fourrey C."/>
            <person name="Kuo A."/>
            <person name="Mondo S."/>
            <person name="Calhoun S."/>
            <person name="Riley R."/>
            <person name="Ohm R."/>
            <person name="LaButti K."/>
            <person name="Andreopoulos B."/>
            <person name="Pangilinan J."/>
            <person name="Nolan M."/>
            <person name="Tritt A."/>
            <person name="Clum A."/>
            <person name="Lipzen A."/>
            <person name="Daum C."/>
            <person name="Barry K."/>
            <person name="Grigoriev I.V."/>
            <person name="Vilgalys R."/>
        </authorList>
    </citation>
    <scope>NUCLEOTIDE SEQUENCE</scope>
    <source>
        <strain evidence="6">PMI_201</strain>
    </source>
</reference>
<feature type="transmembrane region" description="Helical" evidence="5">
    <location>
        <begin position="163"/>
        <end position="186"/>
    </location>
</feature>
<feature type="transmembrane region" description="Helical" evidence="5">
    <location>
        <begin position="83"/>
        <end position="104"/>
    </location>
</feature>
<organism evidence="6 7">
    <name type="scientific">Talaromyces proteolyticus</name>
    <dbReference type="NCBI Taxonomy" id="1131652"/>
    <lineage>
        <taxon>Eukaryota</taxon>
        <taxon>Fungi</taxon>
        <taxon>Dikarya</taxon>
        <taxon>Ascomycota</taxon>
        <taxon>Pezizomycotina</taxon>
        <taxon>Eurotiomycetes</taxon>
        <taxon>Eurotiomycetidae</taxon>
        <taxon>Eurotiales</taxon>
        <taxon>Trichocomaceae</taxon>
        <taxon>Talaromyces</taxon>
        <taxon>Talaromyces sect. Bacilispori</taxon>
    </lineage>
</organism>
<accession>A0AAD4KSV7</accession>
<dbReference type="Pfam" id="PF04479">
    <property type="entry name" value="RTA1"/>
    <property type="match status" value="1"/>
</dbReference>
<proteinExistence type="predicted"/>
<feature type="transmembrane region" description="Helical" evidence="5">
    <location>
        <begin position="24"/>
        <end position="42"/>
    </location>
</feature>
<evidence type="ECO:0000256" key="2">
    <source>
        <dbReference type="ARBA" id="ARBA00022692"/>
    </source>
</evidence>
<comment type="caution">
    <text evidence="6">The sequence shown here is derived from an EMBL/GenBank/DDBJ whole genome shotgun (WGS) entry which is preliminary data.</text>
</comment>
<dbReference type="GeneID" id="70244228"/>
<dbReference type="EMBL" id="JAJTJA010000005">
    <property type="protein sequence ID" value="KAH8698611.1"/>
    <property type="molecule type" value="Genomic_DNA"/>
</dbReference>
<feature type="transmembrane region" description="Helical" evidence="5">
    <location>
        <begin position="198"/>
        <end position="218"/>
    </location>
</feature>
<protein>
    <submittedName>
        <fullName evidence="6">RTA1 like protein-domain-containing protein</fullName>
    </submittedName>
</protein>
<dbReference type="PANTHER" id="PTHR31465:SF15">
    <property type="entry name" value="LIPID TRANSPORTER ATNI-RELATED"/>
    <property type="match status" value="1"/>
</dbReference>
<dbReference type="InterPro" id="IPR007568">
    <property type="entry name" value="RTA1"/>
</dbReference>
<keyword evidence="4 5" id="KW-0472">Membrane</keyword>
<feature type="transmembrane region" description="Helical" evidence="5">
    <location>
        <begin position="51"/>
        <end position="71"/>
    </location>
</feature>
<dbReference type="GO" id="GO:0016020">
    <property type="term" value="C:membrane"/>
    <property type="evidence" value="ECO:0007669"/>
    <property type="project" value="UniProtKB-SubCell"/>
</dbReference>
<dbReference type="AlphaFoldDB" id="A0AAD4KSV7"/>
<dbReference type="Proteomes" id="UP001201262">
    <property type="component" value="Unassembled WGS sequence"/>
</dbReference>
<evidence type="ECO:0000313" key="6">
    <source>
        <dbReference type="EMBL" id="KAH8698611.1"/>
    </source>
</evidence>
<feature type="transmembrane region" description="Helical" evidence="5">
    <location>
        <begin position="238"/>
        <end position="257"/>
    </location>
</feature>
<evidence type="ECO:0000256" key="4">
    <source>
        <dbReference type="ARBA" id="ARBA00023136"/>
    </source>
</evidence>
<keyword evidence="3 5" id="KW-1133">Transmembrane helix</keyword>
<dbReference type="PANTHER" id="PTHR31465">
    <property type="entry name" value="PROTEIN RTA1-RELATED"/>
    <property type="match status" value="1"/>
</dbReference>
<evidence type="ECO:0000256" key="5">
    <source>
        <dbReference type="SAM" id="Phobius"/>
    </source>
</evidence>
<evidence type="ECO:0000313" key="7">
    <source>
        <dbReference type="Proteomes" id="UP001201262"/>
    </source>
</evidence>
<keyword evidence="7" id="KW-1185">Reference proteome</keyword>
<feature type="transmembrane region" description="Helical" evidence="5">
    <location>
        <begin position="125"/>
        <end position="143"/>
    </location>
</feature>
<evidence type="ECO:0000256" key="1">
    <source>
        <dbReference type="ARBA" id="ARBA00004141"/>
    </source>
</evidence>
<evidence type="ECO:0000256" key="3">
    <source>
        <dbReference type="ARBA" id="ARBA00022989"/>
    </source>
</evidence>
<name>A0AAD4KSV7_9EURO</name>